<dbReference type="PANTHER" id="PTHR30204">
    <property type="entry name" value="REDOX-CYCLING DRUG-SENSING TRANSCRIPTIONAL ACTIVATOR SOXR"/>
    <property type="match status" value="1"/>
</dbReference>
<feature type="domain" description="HTH merR-type" evidence="3">
    <location>
        <begin position="1"/>
        <end position="67"/>
    </location>
</feature>
<accession>A0A923L8S7</accession>
<evidence type="ECO:0000313" key="4">
    <source>
        <dbReference type="EMBL" id="MBC5638470.1"/>
    </source>
</evidence>
<gene>
    <name evidence="4" type="ORF">H8S33_16970</name>
</gene>
<dbReference type="Pfam" id="PF13411">
    <property type="entry name" value="MerR_1"/>
    <property type="match status" value="1"/>
</dbReference>
<dbReference type="AlphaFoldDB" id="A0A923L8S7"/>
<feature type="coiled-coil region" evidence="2">
    <location>
        <begin position="99"/>
        <end position="126"/>
    </location>
</feature>
<dbReference type="GO" id="GO:0003677">
    <property type="term" value="F:DNA binding"/>
    <property type="evidence" value="ECO:0007669"/>
    <property type="project" value="UniProtKB-KW"/>
</dbReference>
<keyword evidence="2" id="KW-0175">Coiled coil</keyword>
<proteinExistence type="predicted"/>
<evidence type="ECO:0000256" key="1">
    <source>
        <dbReference type="ARBA" id="ARBA00023125"/>
    </source>
</evidence>
<dbReference type="Proteomes" id="UP000637359">
    <property type="component" value="Unassembled WGS sequence"/>
</dbReference>
<reference evidence="4" key="1">
    <citation type="submission" date="2020-08" db="EMBL/GenBank/DDBJ databases">
        <title>Genome public.</title>
        <authorList>
            <person name="Liu C."/>
            <person name="Sun Q."/>
        </authorList>
    </citation>
    <scope>NUCLEOTIDE SEQUENCE</scope>
    <source>
        <strain evidence="4">BX22</strain>
    </source>
</reference>
<evidence type="ECO:0000259" key="3">
    <source>
        <dbReference type="PROSITE" id="PS50937"/>
    </source>
</evidence>
<organism evidence="4 5">
    <name type="scientific">Ornithinibacillus hominis</name>
    <dbReference type="NCBI Taxonomy" id="2763055"/>
    <lineage>
        <taxon>Bacteria</taxon>
        <taxon>Bacillati</taxon>
        <taxon>Bacillota</taxon>
        <taxon>Bacilli</taxon>
        <taxon>Bacillales</taxon>
        <taxon>Bacillaceae</taxon>
        <taxon>Ornithinibacillus</taxon>
    </lineage>
</organism>
<dbReference type="SMART" id="SM00422">
    <property type="entry name" value="HTH_MERR"/>
    <property type="match status" value="1"/>
</dbReference>
<dbReference type="SUPFAM" id="SSF46955">
    <property type="entry name" value="Putative DNA-binding domain"/>
    <property type="match status" value="1"/>
</dbReference>
<dbReference type="RefSeq" id="WP_186871176.1">
    <property type="nucleotide sequence ID" value="NZ_JACOOL010000016.1"/>
</dbReference>
<dbReference type="InterPro" id="IPR009061">
    <property type="entry name" value="DNA-bd_dom_put_sf"/>
</dbReference>
<dbReference type="EMBL" id="JACOOL010000016">
    <property type="protein sequence ID" value="MBC5638470.1"/>
    <property type="molecule type" value="Genomic_DNA"/>
</dbReference>
<dbReference type="GO" id="GO:0003700">
    <property type="term" value="F:DNA-binding transcription factor activity"/>
    <property type="evidence" value="ECO:0007669"/>
    <property type="project" value="InterPro"/>
</dbReference>
<dbReference type="InterPro" id="IPR000551">
    <property type="entry name" value="MerR-type_HTH_dom"/>
</dbReference>
<keyword evidence="5" id="KW-1185">Reference proteome</keyword>
<dbReference type="PANTHER" id="PTHR30204:SF96">
    <property type="entry name" value="CHROMOSOME-ANCHORING PROTEIN RACA"/>
    <property type="match status" value="1"/>
</dbReference>
<protein>
    <submittedName>
        <fullName evidence="4">MerR family transcriptional regulator</fullName>
    </submittedName>
</protein>
<dbReference type="PROSITE" id="PS50937">
    <property type="entry name" value="HTH_MERR_2"/>
    <property type="match status" value="1"/>
</dbReference>
<evidence type="ECO:0000256" key="2">
    <source>
        <dbReference type="SAM" id="Coils"/>
    </source>
</evidence>
<evidence type="ECO:0000313" key="5">
    <source>
        <dbReference type="Proteomes" id="UP000637359"/>
    </source>
</evidence>
<comment type="caution">
    <text evidence="4">The sequence shown here is derived from an EMBL/GenBank/DDBJ whole genome shotgun (WGS) entry which is preliminary data.</text>
</comment>
<dbReference type="Gene3D" id="1.10.1660.10">
    <property type="match status" value="1"/>
</dbReference>
<dbReference type="InterPro" id="IPR047057">
    <property type="entry name" value="MerR_fam"/>
</dbReference>
<sequence length="128" mass="15362">MKLAQFSKLTGLSKDTIRYYEKISLIQPVMKQKHRDYSEEDKQTIETIIKLKDTGFTLQEIKLLFDWSKDADPERKLTEAEYDNILQIKDLFQVKYEEMDQKEKRIKEMKRVLLNADEKLESLLRKNS</sequence>
<keyword evidence="1" id="KW-0238">DNA-binding</keyword>
<name>A0A923L8S7_9BACI</name>